<evidence type="ECO:0008006" key="6">
    <source>
        <dbReference type="Google" id="ProtNLM"/>
    </source>
</evidence>
<feature type="compositionally biased region" description="Basic and acidic residues" evidence="1">
    <location>
        <begin position="308"/>
        <end position="321"/>
    </location>
</feature>
<feature type="chain" id="PRO_5040253006" description="EB domain-containing protein" evidence="3">
    <location>
        <begin position="21"/>
        <end position="351"/>
    </location>
</feature>
<feature type="transmembrane region" description="Helical" evidence="2">
    <location>
        <begin position="232"/>
        <end position="256"/>
    </location>
</feature>
<protein>
    <recommendedName>
        <fullName evidence="6">EB domain-containing protein</fullName>
    </recommendedName>
</protein>
<reference evidence="4" key="2">
    <citation type="submission" date="2020-11" db="EMBL/GenBank/DDBJ databases">
        <authorList>
            <consortium name="DOE Joint Genome Institute"/>
            <person name="Kuo A."/>
            <person name="Miyauchi S."/>
            <person name="Kiss E."/>
            <person name="Drula E."/>
            <person name="Kohler A."/>
            <person name="Sanchez-Garcia M."/>
            <person name="Andreopoulos B."/>
            <person name="Barry K.W."/>
            <person name="Bonito G."/>
            <person name="Buee M."/>
            <person name="Carver A."/>
            <person name="Chen C."/>
            <person name="Cichocki N."/>
            <person name="Clum A."/>
            <person name="Culley D."/>
            <person name="Crous P.W."/>
            <person name="Fauchery L."/>
            <person name="Girlanda M."/>
            <person name="Hayes R."/>
            <person name="Keri Z."/>
            <person name="Labutti K."/>
            <person name="Lipzen A."/>
            <person name="Lombard V."/>
            <person name="Magnuson J."/>
            <person name="Maillard F."/>
            <person name="Morin E."/>
            <person name="Murat C."/>
            <person name="Nolan M."/>
            <person name="Ohm R."/>
            <person name="Pangilinan J."/>
            <person name="Pereira M."/>
            <person name="Perotto S."/>
            <person name="Peter M."/>
            <person name="Riley R."/>
            <person name="Sitrit Y."/>
            <person name="Stielow B."/>
            <person name="Szollosi G."/>
            <person name="Zifcakova L."/>
            <person name="Stursova M."/>
            <person name="Spatafora J.W."/>
            <person name="Tedersoo L."/>
            <person name="Vaario L.-M."/>
            <person name="Yamada A."/>
            <person name="Yan M."/>
            <person name="Wang P."/>
            <person name="Xu J."/>
            <person name="Bruns T."/>
            <person name="Baldrian P."/>
            <person name="Vilgalys R."/>
            <person name="Henrissat B."/>
            <person name="Grigoriev I.V."/>
            <person name="Hibbett D."/>
            <person name="Nagy L.G."/>
            <person name="Martin F.M."/>
        </authorList>
    </citation>
    <scope>NUCLEOTIDE SEQUENCE</scope>
    <source>
        <strain evidence="4">UH-Tt-Lm1</strain>
    </source>
</reference>
<dbReference type="EMBL" id="WIUZ02000001">
    <property type="protein sequence ID" value="KAF9793073.1"/>
    <property type="molecule type" value="Genomic_DNA"/>
</dbReference>
<keyword evidence="2" id="KW-0812">Transmembrane</keyword>
<accession>A0A9P6HRS5</accession>
<evidence type="ECO:0000313" key="5">
    <source>
        <dbReference type="Proteomes" id="UP000736335"/>
    </source>
</evidence>
<name>A0A9P6HRS5_9AGAM</name>
<comment type="caution">
    <text evidence="4">The sequence shown here is derived from an EMBL/GenBank/DDBJ whole genome shotgun (WGS) entry which is preliminary data.</text>
</comment>
<feature type="signal peptide" evidence="3">
    <location>
        <begin position="1"/>
        <end position="20"/>
    </location>
</feature>
<feature type="region of interest" description="Disordered" evidence="1">
    <location>
        <begin position="294"/>
        <end position="351"/>
    </location>
</feature>
<organism evidence="4 5">
    <name type="scientific">Thelephora terrestris</name>
    <dbReference type="NCBI Taxonomy" id="56493"/>
    <lineage>
        <taxon>Eukaryota</taxon>
        <taxon>Fungi</taxon>
        <taxon>Dikarya</taxon>
        <taxon>Basidiomycota</taxon>
        <taxon>Agaricomycotina</taxon>
        <taxon>Agaricomycetes</taxon>
        <taxon>Thelephorales</taxon>
        <taxon>Thelephoraceae</taxon>
        <taxon>Thelephora</taxon>
    </lineage>
</organism>
<dbReference type="Proteomes" id="UP000736335">
    <property type="component" value="Unassembled WGS sequence"/>
</dbReference>
<evidence type="ECO:0000313" key="4">
    <source>
        <dbReference type="EMBL" id="KAF9793073.1"/>
    </source>
</evidence>
<feature type="compositionally biased region" description="Polar residues" evidence="1">
    <location>
        <begin position="294"/>
        <end position="306"/>
    </location>
</feature>
<proteinExistence type="predicted"/>
<keyword evidence="5" id="KW-1185">Reference proteome</keyword>
<feature type="compositionally biased region" description="Basic and acidic residues" evidence="1">
    <location>
        <begin position="335"/>
        <end position="344"/>
    </location>
</feature>
<keyword evidence="2" id="KW-0472">Membrane</keyword>
<gene>
    <name evidence="4" type="ORF">BJ322DRAFT_1032885</name>
</gene>
<evidence type="ECO:0000256" key="1">
    <source>
        <dbReference type="SAM" id="MobiDB-lite"/>
    </source>
</evidence>
<reference evidence="4" key="1">
    <citation type="journal article" date="2020" name="Nat. Commun.">
        <title>Large-scale genome sequencing of mycorrhizal fungi provides insights into the early evolution of symbiotic traits.</title>
        <authorList>
            <person name="Miyauchi S."/>
            <person name="Kiss E."/>
            <person name="Kuo A."/>
            <person name="Drula E."/>
            <person name="Kohler A."/>
            <person name="Sanchez-Garcia M."/>
            <person name="Morin E."/>
            <person name="Andreopoulos B."/>
            <person name="Barry K.W."/>
            <person name="Bonito G."/>
            <person name="Buee M."/>
            <person name="Carver A."/>
            <person name="Chen C."/>
            <person name="Cichocki N."/>
            <person name="Clum A."/>
            <person name="Culley D."/>
            <person name="Crous P.W."/>
            <person name="Fauchery L."/>
            <person name="Girlanda M."/>
            <person name="Hayes R.D."/>
            <person name="Keri Z."/>
            <person name="LaButti K."/>
            <person name="Lipzen A."/>
            <person name="Lombard V."/>
            <person name="Magnuson J."/>
            <person name="Maillard F."/>
            <person name="Murat C."/>
            <person name="Nolan M."/>
            <person name="Ohm R.A."/>
            <person name="Pangilinan J."/>
            <person name="Pereira M.F."/>
            <person name="Perotto S."/>
            <person name="Peter M."/>
            <person name="Pfister S."/>
            <person name="Riley R."/>
            <person name="Sitrit Y."/>
            <person name="Stielow J.B."/>
            <person name="Szollosi G."/>
            <person name="Zifcakova L."/>
            <person name="Stursova M."/>
            <person name="Spatafora J.W."/>
            <person name="Tedersoo L."/>
            <person name="Vaario L.M."/>
            <person name="Yamada A."/>
            <person name="Yan M."/>
            <person name="Wang P."/>
            <person name="Xu J."/>
            <person name="Bruns T."/>
            <person name="Baldrian P."/>
            <person name="Vilgalys R."/>
            <person name="Dunand C."/>
            <person name="Henrissat B."/>
            <person name="Grigoriev I.V."/>
            <person name="Hibbett D."/>
            <person name="Nagy L.G."/>
            <person name="Martin F.M."/>
        </authorList>
    </citation>
    <scope>NUCLEOTIDE SEQUENCE</scope>
    <source>
        <strain evidence="4">UH-Tt-Lm1</strain>
    </source>
</reference>
<evidence type="ECO:0000256" key="3">
    <source>
        <dbReference type="SAM" id="SignalP"/>
    </source>
</evidence>
<evidence type="ECO:0000256" key="2">
    <source>
        <dbReference type="SAM" id="Phobius"/>
    </source>
</evidence>
<sequence length="351" mass="38958">MLPFLTTLLLLLLSSPLVIAGEVHEGGACSVSNNKLQIGTYEFTSDCDFFTYCNQNTGKCEQKGCRRHDFPLGYRPGAKLPPRCDADKFCPDEEDACQDKLPVGSDCQLNRDDECQPPPNAKELADQSGHGLNVNGAVCLNFQCMWANVTLGLPCAVENTAYISYGAHDEYIDVVSRDNCRIGLYCDTTQKVCIQQKNLATQCDADKECLSYNCGANGTCGKDVSESNKLPIWMYVIVGIGIFGGMFGTLFGLFSLHGKQREVEREKRMQYWREQTAFRQNILQVKESARQSFLSQGSVSGQSSMLHMSRDPDGLSDEYHPPKFSSKSSHPRQPVLDDRGDTSRVGHTSHF</sequence>
<dbReference type="OrthoDB" id="195231at2759"/>
<dbReference type="AlphaFoldDB" id="A0A9P6HRS5"/>
<keyword evidence="2" id="KW-1133">Transmembrane helix</keyword>
<keyword evidence="3" id="KW-0732">Signal</keyword>